<evidence type="ECO:0000256" key="3">
    <source>
        <dbReference type="ARBA" id="ARBA00022714"/>
    </source>
</evidence>
<dbReference type="RefSeq" id="WP_258568576.1">
    <property type="nucleotide sequence ID" value="NZ_CP092900.1"/>
</dbReference>
<dbReference type="InterPro" id="IPR041921">
    <property type="entry name" value="NuoE_N"/>
</dbReference>
<organism evidence="10 11">
    <name type="scientific">Candidatus Comchoanobacter bicostacola</name>
    <dbReference type="NCBI Taxonomy" id="2919598"/>
    <lineage>
        <taxon>Bacteria</taxon>
        <taxon>Pseudomonadati</taxon>
        <taxon>Pseudomonadota</taxon>
        <taxon>Gammaproteobacteria</taxon>
        <taxon>Candidatus Comchoanobacterales</taxon>
        <taxon>Candidatus Comchoanobacteraceae</taxon>
        <taxon>Candidatus Comchoanobacter</taxon>
    </lineage>
</organism>
<dbReference type="PANTHER" id="PTHR10371:SF3">
    <property type="entry name" value="NADH DEHYDROGENASE [UBIQUINONE] FLAVOPROTEIN 2, MITOCHONDRIAL"/>
    <property type="match status" value="1"/>
</dbReference>
<evidence type="ECO:0000256" key="4">
    <source>
        <dbReference type="ARBA" id="ARBA00022723"/>
    </source>
</evidence>
<keyword evidence="4" id="KW-0479">Metal-binding</keyword>
<evidence type="ECO:0000313" key="11">
    <source>
        <dbReference type="Proteomes" id="UP001055955"/>
    </source>
</evidence>
<dbReference type="Pfam" id="PF01257">
    <property type="entry name" value="2Fe-2S_thioredx"/>
    <property type="match status" value="1"/>
</dbReference>
<dbReference type="CDD" id="cd03064">
    <property type="entry name" value="TRX_Fd_NuoE"/>
    <property type="match status" value="1"/>
</dbReference>
<dbReference type="Proteomes" id="UP001055955">
    <property type="component" value="Chromosome"/>
</dbReference>
<dbReference type="PIRSF" id="PIRSF000216">
    <property type="entry name" value="NADH_DH_24kDa"/>
    <property type="match status" value="1"/>
</dbReference>
<proteinExistence type="inferred from homology"/>
<evidence type="ECO:0000256" key="8">
    <source>
        <dbReference type="ARBA" id="ARBA00032788"/>
    </source>
</evidence>
<evidence type="ECO:0000256" key="2">
    <source>
        <dbReference type="ARBA" id="ARBA00019898"/>
    </source>
</evidence>
<dbReference type="InterPro" id="IPR002023">
    <property type="entry name" value="NuoE-like"/>
</dbReference>
<reference evidence="10 11" key="1">
    <citation type="journal article" date="2022" name="Nat. Microbiol.">
        <title>The microbiome of a bacterivorous marine choanoflagellate contains a resource-demanding obligate bacterial associate.</title>
        <authorList>
            <person name="Needham D.M."/>
            <person name="Poirier C."/>
            <person name="Bachy C."/>
            <person name="George E.E."/>
            <person name="Wilken S."/>
            <person name="Yung C.C.M."/>
            <person name="Limardo A.J."/>
            <person name="Morando M."/>
            <person name="Sudek L."/>
            <person name="Malmstrom R.R."/>
            <person name="Keeling P.J."/>
            <person name="Santoro A.E."/>
            <person name="Worden A.Z."/>
        </authorList>
    </citation>
    <scope>NUCLEOTIDE SEQUENCE [LARGE SCALE GENOMIC DNA]</scope>
    <source>
        <strain evidence="10 11">Comchoano-1</strain>
    </source>
</reference>
<evidence type="ECO:0000256" key="9">
    <source>
        <dbReference type="ARBA" id="ARBA00034078"/>
    </source>
</evidence>
<keyword evidence="3" id="KW-0001">2Fe-2S</keyword>
<accession>A0ABY5DM75</accession>
<dbReference type="InterPro" id="IPR042128">
    <property type="entry name" value="NuoE_dom"/>
</dbReference>
<keyword evidence="5" id="KW-0408">Iron</keyword>
<dbReference type="Gene3D" id="1.10.10.1590">
    <property type="entry name" value="NADH-quinone oxidoreductase subunit E"/>
    <property type="match status" value="1"/>
</dbReference>
<evidence type="ECO:0000256" key="5">
    <source>
        <dbReference type="ARBA" id="ARBA00023004"/>
    </source>
</evidence>
<protein>
    <recommendedName>
        <fullName evidence="2">NADH-quinone oxidoreductase subunit E</fullName>
    </recommendedName>
    <alternativeName>
        <fullName evidence="7">NADH dehydrogenase I subunit E</fullName>
    </alternativeName>
    <alternativeName>
        <fullName evidence="8">NDH-1 subunit E</fullName>
    </alternativeName>
</protein>
<dbReference type="PANTHER" id="PTHR10371">
    <property type="entry name" value="NADH DEHYDROGENASE UBIQUINONE FLAVOPROTEIN 2, MITOCHONDRIAL"/>
    <property type="match status" value="1"/>
</dbReference>
<comment type="cofactor">
    <cofactor evidence="9">
        <name>[2Fe-2S] cluster</name>
        <dbReference type="ChEBI" id="CHEBI:190135"/>
    </cofactor>
</comment>
<evidence type="ECO:0000256" key="1">
    <source>
        <dbReference type="ARBA" id="ARBA00010643"/>
    </source>
</evidence>
<keyword evidence="11" id="KW-1185">Reference proteome</keyword>
<keyword evidence="6" id="KW-0411">Iron-sulfur</keyword>
<comment type="similarity">
    <text evidence="1">Belongs to the complex I 24 kDa subunit family.</text>
</comment>
<evidence type="ECO:0000256" key="6">
    <source>
        <dbReference type="ARBA" id="ARBA00023014"/>
    </source>
</evidence>
<dbReference type="SUPFAM" id="SSF52833">
    <property type="entry name" value="Thioredoxin-like"/>
    <property type="match status" value="1"/>
</dbReference>
<name>A0ABY5DM75_9GAMM</name>
<dbReference type="InterPro" id="IPR036249">
    <property type="entry name" value="Thioredoxin-like_sf"/>
</dbReference>
<gene>
    <name evidence="10" type="ORF">MMH89_01295</name>
</gene>
<dbReference type="Gene3D" id="3.40.30.10">
    <property type="entry name" value="Glutaredoxin"/>
    <property type="match status" value="1"/>
</dbReference>
<dbReference type="EMBL" id="CP092900">
    <property type="protein sequence ID" value="UTC24787.1"/>
    <property type="molecule type" value="Genomic_DNA"/>
</dbReference>
<evidence type="ECO:0000313" key="10">
    <source>
        <dbReference type="EMBL" id="UTC24787.1"/>
    </source>
</evidence>
<evidence type="ECO:0000256" key="7">
    <source>
        <dbReference type="ARBA" id="ARBA00031580"/>
    </source>
</evidence>
<sequence>MIELDAQDKKVIDRLADKFPKGKQASSILMALNHLQNRYGWLSDEHLDAVAAYLEMPAARVYEVVSFYSLYKRAPDAPVNLKVCTSLSCCLNGAQGVKHYLESLVNDLPGQDASQLAFSVGEAECLGACDGAPVVIVNDADYHRNVTKESLQALIKEYRSSPGKHND</sequence>